<dbReference type="KEGG" id="cdo:CDOO_10225"/>
<dbReference type="AlphaFoldDB" id="A0A097IHJ5"/>
<dbReference type="RefSeq" id="WP_018020710.1">
    <property type="nucleotide sequence ID" value="NZ_AQUX01000001.1"/>
</dbReference>
<proteinExistence type="predicted"/>
<evidence type="ECO:0000313" key="3">
    <source>
        <dbReference type="Proteomes" id="UP000029914"/>
    </source>
</evidence>
<dbReference type="InterPro" id="IPR002575">
    <property type="entry name" value="Aminoglycoside_PTrfase"/>
</dbReference>
<dbReference type="eggNOG" id="COG3281">
    <property type="taxonomic scope" value="Bacteria"/>
</dbReference>
<evidence type="ECO:0000313" key="2">
    <source>
        <dbReference type="EMBL" id="AIT61601.1"/>
    </source>
</evidence>
<dbReference type="STRING" id="558173.CDOO_10225"/>
<dbReference type="Gene3D" id="3.90.1200.10">
    <property type="match status" value="1"/>
</dbReference>
<gene>
    <name evidence="2" type="ORF">CDOO_10225</name>
</gene>
<dbReference type="OrthoDB" id="3787729at2"/>
<organism evidence="2 3">
    <name type="scientific">Corynebacterium doosanense CAU 212 = DSM 45436</name>
    <dbReference type="NCBI Taxonomy" id="558173"/>
    <lineage>
        <taxon>Bacteria</taxon>
        <taxon>Bacillati</taxon>
        <taxon>Actinomycetota</taxon>
        <taxon>Actinomycetes</taxon>
        <taxon>Mycobacteriales</taxon>
        <taxon>Corynebacteriaceae</taxon>
        <taxon>Corynebacterium</taxon>
    </lineage>
</organism>
<sequence>MTTEPAELLARSRFYGAKSEPIDAVAVVESAPAPGGRLELWEVTHGQVTDTYQMLVDDSGEDVLGREDVATEYGRLLARGEAPGFGTVHGTAPLREGDTGRALKGEQSNTSLLFTDADGSGSVMVKVFRKLEDGLSPDVELLSEIPDCPNIAPVRGWITHDGVTLAMVQDFVAGGSDGWQSALDVAAAGESFADEARELGRAMRTVHEHLARAFDTVEVPAAEIGERLYRQAEEAARRFPSLLEHLPAARSTFEKLDGNVPVQRVHGDLHLGQVLRTADRYILIDFEGEPARPLAQRRLPDSPLRDVAGMLRSLDYAAHFPVTDGPGLSDPAAWVAEAASALLEGYGTSPSPLLDAYLLDKALYEVGYELNNRPDWAWIPADAVRRITG</sequence>
<protein>
    <recommendedName>
        <fullName evidence="1">Aminoglycoside phosphotransferase domain-containing protein</fullName>
    </recommendedName>
</protein>
<name>A0A097IHJ5_9CORY</name>
<reference evidence="2 3" key="1">
    <citation type="submission" date="2013-09" db="EMBL/GenBank/DDBJ databases">
        <title>Complete genome sequence of Corynebacterium doosanense CAU 212(T) (=DSM 45436(T)), isolated from activated sludge.</title>
        <authorList>
            <person name="Schaffert L."/>
            <person name="Albersmeier A."/>
            <person name="Kalinowski J."/>
            <person name="Ruckert C."/>
        </authorList>
    </citation>
    <scope>NUCLEOTIDE SEQUENCE [LARGE SCALE GENOMIC DNA]</scope>
    <source>
        <strain evidence="2 3">CAU 212</strain>
    </source>
</reference>
<dbReference type="SUPFAM" id="SSF56112">
    <property type="entry name" value="Protein kinase-like (PK-like)"/>
    <property type="match status" value="1"/>
</dbReference>
<feature type="domain" description="Aminoglycoside phosphotransferase" evidence="1">
    <location>
        <begin position="101"/>
        <end position="287"/>
    </location>
</feature>
<evidence type="ECO:0000259" key="1">
    <source>
        <dbReference type="Pfam" id="PF01636"/>
    </source>
</evidence>
<dbReference type="HOGENOM" id="CLU_029675_0_0_11"/>
<dbReference type="Pfam" id="PF01636">
    <property type="entry name" value="APH"/>
    <property type="match status" value="1"/>
</dbReference>
<accession>A0A097IHJ5</accession>
<keyword evidence="3" id="KW-1185">Reference proteome</keyword>
<dbReference type="Proteomes" id="UP000029914">
    <property type="component" value="Chromosome"/>
</dbReference>
<dbReference type="EMBL" id="CP006764">
    <property type="protein sequence ID" value="AIT61601.1"/>
    <property type="molecule type" value="Genomic_DNA"/>
</dbReference>
<dbReference type="InterPro" id="IPR011009">
    <property type="entry name" value="Kinase-like_dom_sf"/>
</dbReference>